<evidence type="ECO:0000313" key="2">
    <source>
        <dbReference type="Proteomes" id="UP000265520"/>
    </source>
</evidence>
<dbReference type="EMBL" id="LXQA010127328">
    <property type="protein sequence ID" value="MCI21886.1"/>
    <property type="molecule type" value="Genomic_DNA"/>
</dbReference>
<sequence>TTATTRNCNAMTFRVAPRSRYAAIEAAID</sequence>
<dbReference type="AlphaFoldDB" id="A0A392QEE7"/>
<name>A0A392QEE7_9FABA</name>
<proteinExistence type="predicted"/>
<accession>A0A392QEE7</accession>
<protein>
    <submittedName>
        <fullName evidence="1">Uncharacterized protein</fullName>
    </submittedName>
</protein>
<reference evidence="1 2" key="1">
    <citation type="journal article" date="2018" name="Front. Plant Sci.">
        <title>Red Clover (Trifolium pratense) and Zigzag Clover (T. medium) - A Picture of Genomic Similarities and Differences.</title>
        <authorList>
            <person name="Dluhosova J."/>
            <person name="Istvanek J."/>
            <person name="Nedelnik J."/>
            <person name="Repkova J."/>
        </authorList>
    </citation>
    <scope>NUCLEOTIDE SEQUENCE [LARGE SCALE GENOMIC DNA]</scope>
    <source>
        <strain evidence="2">cv. 10/8</strain>
        <tissue evidence="1">Leaf</tissue>
    </source>
</reference>
<keyword evidence="2" id="KW-1185">Reference proteome</keyword>
<comment type="caution">
    <text evidence="1">The sequence shown here is derived from an EMBL/GenBank/DDBJ whole genome shotgun (WGS) entry which is preliminary data.</text>
</comment>
<feature type="non-terminal residue" evidence="1">
    <location>
        <position position="1"/>
    </location>
</feature>
<dbReference type="Proteomes" id="UP000265520">
    <property type="component" value="Unassembled WGS sequence"/>
</dbReference>
<evidence type="ECO:0000313" key="1">
    <source>
        <dbReference type="EMBL" id="MCI21886.1"/>
    </source>
</evidence>
<organism evidence="1 2">
    <name type="scientific">Trifolium medium</name>
    <dbReference type="NCBI Taxonomy" id="97028"/>
    <lineage>
        <taxon>Eukaryota</taxon>
        <taxon>Viridiplantae</taxon>
        <taxon>Streptophyta</taxon>
        <taxon>Embryophyta</taxon>
        <taxon>Tracheophyta</taxon>
        <taxon>Spermatophyta</taxon>
        <taxon>Magnoliopsida</taxon>
        <taxon>eudicotyledons</taxon>
        <taxon>Gunneridae</taxon>
        <taxon>Pentapetalae</taxon>
        <taxon>rosids</taxon>
        <taxon>fabids</taxon>
        <taxon>Fabales</taxon>
        <taxon>Fabaceae</taxon>
        <taxon>Papilionoideae</taxon>
        <taxon>50 kb inversion clade</taxon>
        <taxon>NPAAA clade</taxon>
        <taxon>Hologalegina</taxon>
        <taxon>IRL clade</taxon>
        <taxon>Trifolieae</taxon>
        <taxon>Trifolium</taxon>
    </lineage>
</organism>